<name>A0AAV7U275_PLEWA</name>
<evidence type="ECO:0000313" key="1">
    <source>
        <dbReference type="EMBL" id="KAJ1182504.1"/>
    </source>
</evidence>
<comment type="caution">
    <text evidence="1">The sequence shown here is derived from an EMBL/GenBank/DDBJ whole genome shotgun (WGS) entry which is preliminary data.</text>
</comment>
<evidence type="ECO:0000313" key="2">
    <source>
        <dbReference type="Proteomes" id="UP001066276"/>
    </source>
</evidence>
<reference evidence="1" key="1">
    <citation type="journal article" date="2022" name="bioRxiv">
        <title>Sequencing and chromosome-scale assembly of the giantPleurodeles waltlgenome.</title>
        <authorList>
            <person name="Brown T."/>
            <person name="Elewa A."/>
            <person name="Iarovenko S."/>
            <person name="Subramanian E."/>
            <person name="Araus A.J."/>
            <person name="Petzold A."/>
            <person name="Susuki M."/>
            <person name="Suzuki K.-i.T."/>
            <person name="Hayashi T."/>
            <person name="Toyoda A."/>
            <person name="Oliveira C."/>
            <person name="Osipova E."/>
            <person name="Leigh N.D."/>
            <person name="Simon A."/>
            <person name="Yun M.H."/>
        </authorList>
    </citation>
    <scope>NUCLEOTIDE SEQUENCE</scope>
    <source>
        <strain evidence="1">20211129_DDA</strain>
        <tissue evidence="1">Liver</tissue>
    </source>
</reference>
<dbReference type="Proteomes" id="UP001066276">
    <property type="component" value="Chromosome 3_2"/>
</dbReference>
<proteinExistence type="predicted"/>
<keyword evidence="2" id="KW-1185">Reference proteome</keyword>
<evidence type="ECO:0008006" key="3">
    <source>
        <dbReference type="Google" id="ProtNLM"/>
    </source>
</evidence>
<gene>
    <name evidence="1" type="ORF">NDU88_007692</name>
</gene>
<sequence length="69" mass="7729">MRRACLRTLASASYVRMRENAHGMLARACSCMCTDVFEKREDSSHANMRVSTNFTALELKVPECKGKSA</sequence>
<accession>A0AAV7U275</accession>
<organism evidence="1 2">
    <name type="scientific">Pleurodeles waltl</name>
    <name type="common">Iberian ribbed newt</name>
    <dbReference type="NCBI Taxonomy" id="8319"/>
    <lineage>
        <taxon>Eukaryota</taxon>
        <taxon>Metazoa</taxon>
        <taxon>Chordata</taxon>
        <taxon>Craniata</taxon>
        <taxon>Vertebrata</taxon>
        <taxon>Euteleostomi</taxon>
        <taxon>Amphibia</taxon>
        <taxon>Batrachia</taxon>
        <taxon>Caudata</taxon>
        <taxon>Salamandroidea</taxon>
        <taxon>Salamandridae</taxon>
        <taxon>Pleurodelinae</taxon>
        <taxon>Pleurodeles</taxon>
    </lineage>
</organism>
<dbReference type="EMBL" id="JANPWB010000006">
    <property type="protein sequence ID" value="KAJ1182504.1"/>
    <property type="molecule type" value="Genomic_DNA"/>
</dbReference>
<dbReference type="AlphaFoldDB" id="A0AAV7U275"/>
<protein>
    <recommendedName>
        <fullName evidence="3">Secreted protein</fullName>
    </recommendedName>
</protein>